<dbReference type="EMBL" id="JANCNS010000001">
    <property type="protein sequence ID" value="MCP9199516.1"/>
    <property type="molecule type" value="Genomic_DNA"/>
</dbReference>
<feature type="domain" description="TM2" evidence="6">
    <location>
        <begin position="53"/>
        <end position="103"/>
    </location>
</feature>
<dbReference type="RefSeq" id="WP_241549834.1">
    <property type="nucleotide sequence ID" value="NZ_JANCNS010000001.1"/>
</dbReference>
<comment type="caution">
    <text evidence="7">The sequence shown here is derived from an EMBL/GenBank/DDBJ whole genome shotgun (WGS) entry which is preliminary data.</text>
</comment>
<gene>
    <name evidence="7" type="ORF">MKO06_06335</name>
</gene>
<evidence type="ECO:0000313" key="7">
    <source>
        <dbReference type="EMBL" id="MCP9199516.1"/>
    </source>
</evidence>
<comment type="subcellular location">
    <subcellularLocation>
        <location evidence="1">Membrane</location>
        <topology evidence="1">Multi-pass membrane protein</topology>
    </subcellularLocation>
</comment>
<dbReference type="PANTHER" id="PTHR21016">
    <property type="entry name" value="BETA-AMYLOID BINDING PROTEIN-RELATED"/>
    <property type="match status" value="1"/>
</dbReference>
<dbReference type="GO" id="GO:0016020">
    <property type="term" value="C:membrane"/>
    <property type="evidence" value="ECO:0007669"/>
    <property type="project" value="UniProtKB-SubCell"/>
</dbReference>
<feature type="transmembrane region" description="Helical" evidence="5">
    <location>
        <begin position="58"/>
        <end position="77"/>
    </location>
</feature>
<evidence type="ECO:0000259" key="6">
    <source>
        <dbReference type="Pfam" id="PF05154"/>
    </source>
</evidence>
<keyword evidence="8" id="KW-1185">Reference proteome</keyword>
<dbReference type="InterPro" id="IPR050932">
    <property type="entry name" value="TM2D1-3-like"/>
</dbReference>
<protein>
    <submittedName>
        <fullName evidence="7">TM2 domain-containing protein</fullName>
    </submittedName>
</protein>
<sequence>MKLKLLLSIFVFSLAVNLSYASFPVQRSLTATENVAAQADEGGELFSPAAAQNQKSKGVALLLAIFLGFVAGHKWYLGSKWYWNLLFIVTAGGAGIWWIIDIIGIITGRYAPRNGSYKDSFF</sequence>
<dbReference type="InterPro" id="IPR007829">
    <property type="entry name" value="TM2"/>
</dbReference>
<evidence type="ECO:0000256" key="2">
    <source>
        <dbReference type="ARBA" id="ARBA00022692"/>
    </source>
</evidence>
<keyword evidence="2 5" id="KW-0812">Transmembrane</keyword>
<accession>A0A9X2KXE9</accession>
<dbReference type="Proteomes" id="UP001155280">
    <property type="component" value="Unassembled WGS sequence"/>
</dbReference>
<feature type="transmembrane region" description="Helical" evidence="5">
    <location>
        <begin position="84"/>
        <end position="106"/>
    </location>
</feature>
<organism evidence="7 8">
    <name type="scientific">Christiangramia oceanisediminis</name>
    <dbReference type="NCBI Taxonomy" id="2920386"/>
    <lineage>
        <taxon>Bacteria</taxon>
        <taxon>Pseudomonadati</taxon>
        <taxon>Bacteroidota</taxon>
        <taxon>Flavobacteriia</taxon>
        <taxon>Flavobacteriales</taxon>
        <taxon>Flavobacteriaceae</taxon>
        <taxon>Christiangramia</taxon>
    </lineage>
</organism>
<name>A0A9X2KXE9_9FLAO</name>
<evidence type="ECO:0000256" key="3">
    <source>
        <dbReference type="ARBA" id="ARBA00022989"/>
    </source>
</evidence>
<evidence type="ECO:0000256" key="4">
    <source>
        <dbReference type="ARBA" id="ARBA00023136"/>
    </source>
</evidence>
<reference evidence="7" key="1">
    <citation type="submission" date="2022-07" db="EMBL/GenBank/DDBJ databases">
        <title>Gramela sediminis sp. nov., isolated from deep-sea sediment of the Indian Ocean.</title>
        <authorList>
            <person name="Shi H."/>
        </authorList>
    </citation>
    <scope>NUCLEOTIDE SEQUENCE</scope>
    <source>
        <strain evidence="7">GC03-9</strain>
    </source>
</reference>
<dbReference type="PANTHER" id="PTHR21016:SF25">
    <property type="entry name" value="TM2 DOMAIN-CONTAINING PROTEIN DDB_G0277895-RELATED"/>
    <property type="match status" value="1"/>
</dbReference>
<dbReference type="AlphaFoldDB" id="A0A9X2KXE9"/>
<proteinExistence type="predicted"/>
<keyword evidence="4 5" id="KW-0472">Membrane</keyword>
<evidence type="ECO:0000256" key="1">
    <source>
        <dbReference type="ARBA" id="ARBA00004141"/>
    </source>
</evidence>
<keyword evidence="3 5" id="KW-1133">Transmembrane helix</keyword>
<evidence type="ECO:0000256" key="5">
    <source>
        <dbReference type="SAM" id="Phobius"/>
    </source>
</evidence>
<evidence type="ECO:0000313" key="8">
    <source>
        <dbReference type="Proteomes" id="UP001155280"/>
    </source>
</evidence>
<dbReference type="Pfam" id="PF05154">
    <property type="entry name" value="TM2"/>
    <property type="match status" value="1"/>
</dbReference>